<gene>
    <name evidence="2" type="ORF">g.17317</name>
</gene>
<feature type="signal peptide" evidence="1">
    <location>
        <begin position="1"/>
        <end position="23"/>
    </location>
</feature>
<evidence type="ECO:0000313" key="2">
    <source>
        <dbReference type="EMBL" id="JAS79011.1"/>
    </source>
</evidence>
<dbReference type="AlphaFoldDB" id="A0A1B6HWF7"/>
<dbReference type="EMBL" id="GECU01028695">
    <property type="protein sequence ID" value="JAS79011.1"/>
    <property type="molecule type" value="Transcribed_RNA"/>
</dbReference>
<evidence type="ECO:0000256" key="1">
    <source>
        <dbReference type="SAM" id="SignalP"/>
    </source>
</evidence>
<keyword evidence="1" id="KW-0732">Signal</keyword>
<protein>
    <recommendedName>
        <fullName evidence="3">Saposin B-type domain-containing protein</fullName>
    </recommendedName>
</protein>
<proteinExistence type="predicted"/>
<accession>A0A1B6HWF7</accession>
<name>A0A1B6HWF7_9HEMI</name>
<evidence type="ECO:0008006" key="3">
    <source>
        <dbReference type="Google" id="ProtNLM"/>
    </source>
</evidence>
<feature type="chain" id="PRO_5008584625" description="Saposin B-type domain-containing protein" evidence="1">
    <location>
        <begin position="24"/>
        <end position="214"/>
    </location>
</feature>
<reference evidence="2" key="1">
    <citation type="submission" date="2015-11" db="EMBL/GenBank/DDBJ databases">
        <title>De novo transcriptome assembly of four potential Pierce s Disease insect vectors from Arizona vineyards.</title>
        <authorList>
            <person name="Tassone E.E."/>
        </authorList>
    </citation>
    <scope>NUCLEOTIDE SEQUENCE</scope>
</reference>
<organism evidence="2">
    <name type="scientific">Homalodisca liturata</name>
    <dbReference type="NCBI Taxonomy" id="320908"/>
    <lineage>
        <taxon>Eukaryota</taxon>
        <taxon>Metazoa</taxon>
        <taxon>Ecdysozoa</taxon>
        <taxon>Arthropoda</taxon>
        <taxon>Hexapoda</taxon>
        <taxon>Insecta</taxon>
        <taxon>Pterygota</taxon>
        <taxon>Neoptera</taxon>
        <taxon>Paraneoptera</taxon>
        <taxon>Hemiptera</taxon>
        <taxon>Auchenorrhyncha</taxon>
        <taxon>Membracoidea</taxon>
        <taxon>Cicadellidae</taxon>
        <taxon>Cicadellinae</taxon>
        <taxon>Proconiini</taxon>
        <taxon>Homalodisca</taxon>
    </lineage>
</organism>
<sequence>MMMIEFKILLVFVFILLVELVSAKPRSELHNGMLKGLANIQPLTAKKVIKAIQGLETTQQQQVLEGIGFIKSKSLKVEKVLSSLPKQCSQGVSEETNGQKTTALTQLSNCNGKEIIENLIDLGLVCGKFFGEMIVDGTLIISNFIACISSSDHLSFTRVVTCIFKVAAIFPEEIKEIIEVSEEYAKAVYVLVPEIVDEIKSCYSPSSNMTVSCP</sequence>